<protein>
    <submittedName>
        <fullName evidence="1">Uncharacterized protein</fullName>
    </submittedName>
</protein>
<accession>A0A0M1VT25</accession>
<dbReference type="AlphaFoldDB" id="A0A0M1VT25"/>
<dbReference type="Proteomes" id="UP000004925">
    <property type="component" value="Unassembled WGS sequence"/>
</dbReference>
<dbReference type="EMBL" id="ACDE02000012">
    <property type="protein sequence ID" value="EEO39803.1"/>
    <property type="molecule type" value="Genomic_DNA"/>
</dbReference>
<proteinExistence type="predicted"/>
<organism evidence="1 2">
    <name type="scientific">Fusobacterium vincentii 4_1_13</name>
    <dbReference type="NCBI Taxonomy" id="469606"/>
    <lineage>
        <taxon>Bacteria</taxon>
        <taxon>Fusobacteriati</taxon>
        <taxon>Fusobacteriota</taxon>
        <taxon>Fusobacteriia</taxon>
        <taxon>Fusobacteriales</taxon>
        <taxon>Fusobacteriaceae</taxon>
        <taxon>Fusobacterium</taxon>
    </lineage>
</organism>
<evidence type="ECO:0000313" key="2">
    <source>
        <dbReference type="Proteomes" id="UP000004925"/>
    </source>
</evidence>
<gene>
    <name evidence="1" type="ORF">FSCG_00516</name>
</gene>
<sequence length="70" mass="8685">MVFNMEKIEKEKSDFIKAKIKEIRGKIVRPCTEFETKKFKYDNENKISWIGRVFLCNENENKWVMYYDFY</sequence>
<dbReference type="HOGENOM" id="CLU_2752020_0_0_0"/>
<evidence type="ECO:0000313" key="1">
    <source>
        <dbReference type="EMBL" id="EEO39803.1"/>
    </source>
</evidence>
<dbReference type="RefSeq" id="WP_008802684.1">
    <property type="nucleotide sequence ID" value="NZ_KQ235735.1"/>
</dbReference>
<comment type="caution">
    <text evidence="1">The sequence shown here is derived from an EMBL/GenBank/DDBJ whole genome shotgun (WGS) entry which is preliminary data.</text>
</comment>
<dbReference type="GeneID" id="79800356"/>
<name>A0A0M1VT25_FUSVC</name>
<reference evidence="1 2" key="1">
    <citation type="submission" date="2011-10" db="EMBL/GenBank/DDBJ databases">
        <title>The Genome Sequence of Fusobacterium sp. 4_1_13.</title>
        <authorList>
            <consortium name="The Broad Institute Genome Sequencing Platform"/>
            <person name="Earl A."/>
            <person name="Ward D."/>
            <person name="Feldgarden M."/>
            <person name="Gevers D."/>
            <person name="Strauss J."/>
            <person name="Ambrose C."/>
            <person name="Allen-Vercoe E."/>
            <person name="Young S.K."/>
            <person name="Zeng Q."/>
            <person name="Gargeya S."/>
            <person name="Fitzgerald M."/>
            <person name="Haas B."/>
            <person name="Abouelleil A."/>
            <person name="Alvarado L."/>
            <person name="Arachchi H.M."/>
            <person name="Berlin A."/>
            <person name="Brown A."/>
            <person name="Chapman S.B."/>
            <person name="Chen Z."/>
            <person name="Dunbar C."/>
            <person name="Freedman E."/>
            <person name="Gearin G."/>
            <person name="Goldberg J."/>
            <person name="Griggs A."/>
            <person name="Gujja S."/>
            <person name="Heiman D."/>
            <person name="Howarth C."/>
            <person name="Larson L."/>
            <person name="Lui A."/>
            <person name="MacDonald P.J."/>
            <person name="Montmayeur A."/>
            <person name="Murphy C."/>
            <person name="Neiman D."/>
            <person name="Pearson M."/>
            <person name="Priest M."/>
            <person name="Roberts A."/>
            <person name="Saif S."/>
            <person name="Shea T."/>
            <person name="Shenoy N."/>
            <person name="Sisk P."/>
            <person name="Stolte C."/>
            <person name="Sykes S."/>
            <person name="Wortman J."/>
            <person name="Nusbaum C."/>
            <person name="Birren B."/>
        </authorList>
    </citation>
    <scope>NUCLEOTIDE SEQUENCE [LARGE SCALE GENOMIC DNA]</scope>
    <source>
        <strain evidence="1 2">4_1_13</strain>
    </source>
</reference>